<dbReference type="AlphaFoldDB" id="A0AAV0HYW3"/>
<keyword evidence="4" id="KW-1185">Reference proteome</keyword>
<accession>A0AAV0HYW3</accession>
<organism evidence="2 4">
    <name type="scientific">Linum tenue</name>
    <dbReference type="NCBI Taxonomy" id="586396"/>
    <lineage>
        <taxon>Eukaryota</taxon>
        <taxon>Viridiplantae</taxon>
        <taxon>Streptophyta</taxon>
        <taxon>Embryophyta</taxon>
        <taxon>Tracheophyta</taxon>
        <taxon>Spermatophyta</taxon>
        <taxon>Magnoliopsida</taxon>
        <taxon>eudicotyledons</taxon>
        <taxon>Gunneridae</taxon>
        <taxon>Pentapetalae</taxon>
        <taxon>rosids</taxon>
        <taxon>fabids</taxon>
        <taxon>Malpighiales</taxon>
        <taxon>Linaceae</taxon>
        <taxon>Linum</taxon>
    </lineage>
</organism>
<protein>
    <submittedName>
        <fullName evidence="2">Uncharacterized protein</fullName>
    </submittedName>
</protein>
<keyword evidence="1" id="KW-1133">Transmembrane helix</keyword>
<dbReference type="EMBL" id="CAMGYJ010000003">
    <property type="protein sequence ID" value="CAI0390522.1"/>
    <property type="molecule type" value="Genomic_DNA"/>
</dbReference>
<dbReference type="EMBL" id="CAMGYJ010000003">
    <property type="protein sequence ID" value="CAI0390650.1"/>
    <property type="molecule type" value="Genomic_DNA"/>
</dbReference>
<reference evidence="2" key="1">
    <citation type="submission" date="2022-08" db="EMBL/GenBank/DDBJ databases">
        <authorList>
            <person name="Gutierrez-Valencia J."/>
        </authorList>
    </citation>
    <scope>NUCLEOTIDE SEQUENCE</scope>
</reference>
<comment type="caution">
    <text evidence="2">The sequence shown here is derived from an EMBL/GenBank/DDBJ whole genome shotgun (WGS) entry which is preliminary data.</text>
</comment>
<keyword evidence="1" id="KW-0472">Membrane</keyword>
<name>A0AAV0HYW3_9ROSI</name>
<gene>
    <name evidence="2" type="ORF">LITE_LOCUS6768</name>
    <name evidence="3" type="ORF">LITE_LOCUS6828</name>
</gene>
<feature type="non-terminal residue" evidence="2">
    <location>
        <position position="1"/>
    </location>
</feature>
<proteinExistence type="predicted"/>
<evidence type="ECO:0000313" key="2">
    <source>
        <dbReference type="EMBL" id="CAI0390522.1"/>
    </source>
</evidence>
<feature type="transmembrane region" description="Helical" evidence="1">
    <location>
        <begin position="33"/>
        <end position="55"/>
    </location>
</feature>
<sequence>NLVKFHTREPTLAKTLSLQESKISGKDQDSSGISLAVAAVAGVAAAAYGIASLFSGSESTSTNGKTMKAPGRDARILRDDFERNPSGYFRDLRNK</sequence>
<evidence type="ECO:0000313" key="4">
    <source>
        <dbReference type="Proteomes" id="UP001154282"/>
    </source>
</evidence>
<keyword evidence="1" id="KW-0812">Transmembrane</keyword>
<dbReference type="InterPro" id="IPR039926">
    <property type="entry name" value="Egg_app_1"/>
</dbReference>
<dbReference type="PANTHER" id="PTHR33333">
    <property type="entry name" value="ERYTHROCYTE MEMBRANE PROTEIN 1-LIKE"/>
    <property type="match status" value="1"/>
</dbReference>
<evidence type="ECO:0000313" key="3">
    <source>
        <dbReference type="EMBL" id="CAI0390650.1"/>
    </source>
</evidence>
<evidence type="ECO:0000256" key="1">
    <source>
        <dbReference type="SAM" id="Phobius"/>
    </source>
</evidence>
<dbReference type="Proteomes" id="UP001154282">
    <property type="component" value="Unassembled WGS sequence"/>
</dbReference>
<dbReference type="PANTHER" id="PTHR33333:SF32">
    <property type="entry name" value="PSAD1"/>
    <property type="match status" value="1"/>
</dbReference>